<keyword evidence="7" id="KW-0997">Cell inner membrane</keyword>
<dbReference type="Proteomes" id="UP001156691">
    <property type="component" value="Unassembled WGS sequence"/>
</dbReference>
<feature type="transmembrane region" description="Helical" evidence="7">
    <location>
        <begin position="75"/>
        <end position="95"/>
    </location>
</feature>
<sequence>MAILGLAALLVLSILAIADIAGRELFGRPISGFSDATDLIIVVAAAACFPASLANRQHIAVRFAGMLHWRLREGLDLLGHLLMLAVFTVIAWQLAVYTIDVANSGQTTWILRVPVWPVWAAATTLFTICVPVQLAQVIDYIARFVSPTPVEDVARVRDPSATVL</sequence>
<feature type="transmembrane region" description="Helical" evidence="7">
    <location>
        <begin position="34"/>
        <end position="54"/>
    </location>
</feature>
<dbReference type="InterPro" id="IPR055348">
    <property type="entry name" value="DctQ"/>
</dbReference>
<evidence type="ECO:0000256" key="1">
    <source>
        <dbReference type="ARBA" id="ARBA00004651"/>
    </source>
</evidence>
<evidence type="ECO:0000256" key="5">
    <source>
        <dbReference type="ARBA" id="ARBA00022989"/>
    </source>
</evidence>
<keyword evidence="3" id="KW-1003">Cell membrane</keyword>
<comment type="function">
    <text evidence="7">Part of the tripartite ATP-independent periplasmic (TRAP) transport system.</text>
</comment>
<feature type="transmembrane region" description="Helical" evidence="7">
    <location>
        <begin position="115"/>
        <end position="134"/>
    </location>
</feature>
<gene>
    <name evidence="9" type="ORF">GCM10010862_10580</name>
</gene>
<dbReference type="Pfam" id="PF04290">
    <property type="entry name" value="DctQ"/>
    <property type="match status" value="1"/>
</dbReference>
<keyword evidence="6 7" id="KW-0472">Membrane</keyword>
<keyword evidence="10" id="KW-1185">Reference proteome</keyword>
<evidence type="ECO:0000256" key="2">
    <source>
        <dbReference type="ARBA" id="ARBA00022448"/>
    </source>
</evidence>
<evidence type="ECO:0000256" key="3">
    <source>
        <dbReference type="ARBA" id="ARBA00022475"/>
    </source>
</evidence>
<evidence type="ECO:0000259" key="8">
    <source>
        <dbReference type="Pfam" id="PF04290"/>
    </source>
</evidence>
<organism evidence="9 10">
    <name type="scientific">Devosia nitrariae</name>
    <dbReference type="NCBI Taxonomy" id="2071872"/>
    <lineage>
        <taxon>Bacteria</taxon>
        <taxon>Pseudomonadati</taxon>
        <taxon>Pseudomonadota</taxon>
        <taxon>Alphaproteobacteria</taxon>
        <taxon>Hyphomicrobiales</taxon>
        <taxon>Devosiaceae</taxon>
        <taxon>Devosia</taxon>
    </lineage>
</organism>
<evidence type="ECO:0000256" key="6">
    <source>
        <dbReference type="ARBA" id="ARBA00023136"/>
    </source>
</evidence>
<keyword evidence="2 7" id="KW-0813">Transport</keyword>
<protein>
    <recommendedName>
        <fullName evidence="7">TRAP transporter small permease protein</fullName>
    </recommendedName>
</protein>
<feature type="domain" description="Tripartite ATP-independent periplasmic transporters DctQ component" evidence="8">
    <location>
        <begin position="14"/>
        <end position="139"/>
    </location>
</feature>
<reference evidence="10" key="1">
    <citation type="journal article" date="2019" name="Int. J. Syst. Evol. Microbiol.">
        <title>The Global Catalogue of Microorganisms (GCM) 10K type strain sequencing project: providing services to taxonomists for standard genome sequencing and annotation.</title>
        <authorList>
            <consortium name="The Broad Institute Genomics Platform"/>
            <consortium name="The Broad Institute Genome Sequencing Center for Infectious Disease"/>
            <person name="Wu L."/>
            <person name="Ma J."/>
        </authorList>
    </citation>
    <scope>NUCLEOTIDE SEQUENCE [LARGE SCALE GENOMIC DNA]</scope>
    <source>
        <strain evidence="10">NBRC 112416</strain>
    </source>
</reference>
<comment type="subcellular location">
    <subcellularLocation>
        <location evidence="7">Cell inner membrane</location>
        <topology evidence="7">Multi-pass membrane protein</topology>
    </subcellularLocation>
    <subcellularLocation>
        <location evidence="1">Cell membrane</location>
        <topology evidence="1">Multi-pass membrane protein</topology>
    </subcellularLocation>
</comment>
<evidence type="ECO:0000256" key="4">
    <source>
        <dbReference type="ARBA" id="ARBA00022692"/>
    </source>
</evidence>
<comment type="caution">
    <text evidence="9">The sequence shown here is derived from an EMBL/GenBank/DDBJ whole genome shotgun (WGS) entry which is preliminary data.</text>
</comment>
<evidence type="ECO:0000313" key="10">
    <source>
        <dbReference type="Proteomes" id="UP001156691"/>
    </source>
</evidence>
<accession>A0ABQ5W148</accession>
<dbReference type="EMBL" id="BSNS01000007">
    <property type="protein sequence ID" value="GLQ53799.1"/>
    <property type="molecule type" value="Genomic_DNA"/>
</dbReference>
<comment type="subunit">
    <text evidence="7">The complex comprises the extracytoplasmic solute receptor protein and the two transmembrane proteins.</text>
</comment>
<evidence type="ECO:0000313" key="9">
    <source>
        <dbReference type="EMBL" id="GLQ53799.1"/>
    </source>
</evidence>
<comment type="similarity">
    <text evidence="7">Belongs to the TRAP transporter small permease family.</text>
</comment>
<keyword evidence="5 7" id="KW-1133">Transmembrane helix</keyword>
<proteinExistence type="inferred from homology"/>
<evidence type="ECO:0000256" key="7">
    <source>
        <dbReference type="RuleBase" id="RU369079"/>
    </source>
</evidence>
<name>A0ABQ5W148_9HYPH</name>
<comment type="caution">
    <text evidence="7">Lacks conserved residue(s) required for the propagation of feature annotation.</text>
</comment>
<keyword evidence="4 7" id="KW-0812">Transmembrane</keyword>